<evidence type="ECO:0000256" key="4">
    <source>
        <dbReference type="ARBA" id="ARBA00022728"/>
    </source>
</evidence>
<evidence type="ECO:0000256" key="3">
    <source>
        <dbReference type="ARBA" id="ARBA00022664"/>
    </source>
</evidence>
<dbReference type="Gene3D" id="2.60.40.150">
    <property type="entry name" value="C2 domain"/>
    <property type="match status" value="1"/>
</dbReference>
<evidence type="ECO:0000256" key="8">
    <source>
        <dbReference type="ARBA" id="ARBA00022806"/>
    </source>
</evidence>
<dbReference type="Pfam" id="PF02889">
    <property type="entry name" value="Sec63"/>
    <property type="match status" value="1"/>
</dbReference>
<dbReference type="Pfam" id="PF18149">
    <property type="entry name" value="Helicase_PWI"/>
    <property type="match status" value="1"/>
</dbReference>
<dbReference type="CDD" id="cd18795">
    <property type="entry name" value="SF2_C_Ski2"/>
    <property type="match status" value="1"/>
</dbReference>
<dbReference type="GO" id="GO:0003676">
    <property type="term" value="F:nucleic acid binding"/>
    <property type="evidence" value="ECO:0007669"/>
    <property type="project" value="InterPro"/>
</dbReference>
<dbReference type="Pfam" id="PF00271">
    <property type="entry name" value="Helicase_C"/>
    <property type="match status" value="1"/>
</dbReference>
<keyword evidence="6" id="KW-0547">Nucleotide-binding</keyword>
<dbReference type="GO" id="GO:0016787">
    <property type="term" value="F:hydrolase activity"/>
    <property type="evidence" value="ECO:0007669"/>
    <property type="project" value="UniProtKB-KW"/>
</dbReference>
<evidence type="ECO:0000313" key="16">
    <source>
        <dbReference type="EMBL" id="TMS32212.1"/>
    </source>
</evidence>
<dbReference type="FunFam" id="2.60.40.150:FF:000004">
    <property type="entry name" value="RNA helicase, activating signal cointegrator 1"/>
    <property type="match status" value="1"/>
</dbReference>
<dbReference type="InterPro" id="IPR050474">
    <property type="entry name" value="Hel308_SKI2-like"/>
</dbReference>
<dbReference type="InterPro" id="IPR014001">
    <property type="entry name" value="Helicase_ATP-bd"/>
</dbReference>
<dbReference type="CDD" id="cd18019">
    <property type="entry name" value="DEXHc_Brr2_1"/>
    <property type="match status" value="1"/>
</dbReference>
<dbReference type="InterPro" id="IPR036388">
    <property type="entry name" value="WH-like_DNA-bd_sf"/>
</dbReference>
<dbReference type="PANTHER" id="PTHR47961:SF4">
    <property type="entry name" value="ACTIVATING SIGNAL COINTEGRATOR 1 COMPLEX SUBUNIT 3"/>
    <property type="match status" value="1"/>
</dbReference>
<feature type="compositionally biased region" description="Basic and acidic residues" evidence="13">
    <location>
        <begin position="231"/>
        <end position="243"/>
    </location>
</feature>
<dbReference type="EMBL" id="AZBU02000001">
    <property type="protein sequence ID" value="TMS32212.1"/>
    <property type="molecule type" value="Genomic_DNA"/>
</dbReference>
<name>A0A4U8UGY0_STECR</name>
<dbReference type="FunFam" id="1.10.150.20:FF:000004">
    <property type="entry name" value="U5 small nuclear ribonucleoprotein helicase"/>
    <property type="match status" value="1"/>
</dbReference>
<dbReference type="Gene3D" id="1.10.150.20">
    <property type="entry name" value="5' to 3' exonuclease, C-terminal subdomain"/>
    <property type="match status" value="1"/>
</dbReference>
<dbReference type="PROSITE" id="PS51194">
    <property type="entry name" value="HELICASE_CTER"/>
    <property type="match status" value="1"/>
</dbReference>
<dbReference type="Proteomes" id="UP000298663">
    <property type="component" value="Unassembled WGS sequence"/>
</dbReference>
<dbReference type="Gene3D" id="1.10.3380.10">
    <property type="entry name" value="Sec63 N-terminal domain-like domain"/>
    <property type="match status" value="1"/>
</dbReference>
<dbReference type="GO" id="GO:0003724">
    <property type="term" value="F:RNA helicase activity"/>
    <property type="evidence" value="ECO:0007669"/>
    <property type="project" value="UniProtKB-EC"/>
</dbReference>
<dbReference type="Gene3D" id="3.40.50.300">
    <property type="entry name" value="P-loop containing nucleotide triphosphate hydrolases"/>
    <property type="match status" value="3"/>
</dbReference>
<proteinExistence type="inferred from homology"/>
<feature type="domain" description="Helicase C-terminal" evidence="15">
    <location>
        <begin position="653"/>
        <end position="870"/>
    </location>
</feature>
<comment type="caution">
    <text evidence="16">The sequence shown here is derived from an EMBL/GenBank/DDBJ whole genome shotgun (WGS) entry which is preliminary data.</text>
</comment>
<evidence type="ECO:0000256" key="13">
    <source>
        <dbReference type="SAM" id="MobiDB-lite"/>
    </source>
</evidence>
<dbReference type="SUPFAM" id="SSF158702">
    <property type="entry name" value="Sec63 N-terminal domain-like"/>
    <property type="match status" value="1"/>
</dbReference>
<evidence type="ECO:0000256" key="9">
    <source>
        <dbReference type="ARBA" id="ARBA00022840"/>
    </source>
</evidence>
<dbReference type="GO" id="GO:0003678">
    <property type="term" value="F:DNA helicase activity"/>
    <property type="evidence" value="ECO:0007669"/>
    <property type="project" value="TreeGrafter"/>
</dbReference>
<evidence type="ECO:0000256" key="12">
    <source>
        <dbReference type="ARBA" id="ARBA00047984"/>
    </source>
</evidence>
<evidence type="ECO:0000256" key="7">
    <source>
        <dbReference type="ARBA" id="ARBA00022801"/>
    </source>
</evidence>
<evidence type="ECO:0000256" key="10">
    <source>
        <dbReference type="ARBA" id="ARBA00023187"/>
    </source>
</evidence>
<accession>A0A4U8UGY0</accession>
<feature type="domain" description="Helicase ATP-binding" evidence="14">
    <location>
        <begin position="1307"/>
        <end position="1385"/>
    </location>
</feature>
<evidence type="ECO:0000259" key="14">
    <source>
        <dbReference type="PROSITE" id="PS51192"/>
    </source>
</evidence>
<keyword evidence="8" id="KW-0347">Helicase</keyword>
<dbReference type="SMART" id="SM00487">
    <property type="entry name" value="DEXDc"/>
    <property type="match status" value="1"/>
</dbReference>
<dbReference type="InterPro" id="IPR041094">
    <property type="entry name" value="Brr2_helicase_PWI"/>
</dbReference>
<dbReference type="SUPFAM" id="SSF81296">
    <property type="entry name" value="E set domains"/>
    <property type="match status" value="1"/>
</dbReference>
<evidence type="ECO:0000256" key="6">
    <source>
        <dbReference type="ARBA" id="ARBA00022741"/>
    </source>
</evidence>
<dbReference type="InterPro" id="IPR011545">
    <property type="entry name" value="DEAD/DEAH_box_helicase_dom"/>
</dbReference>
<reference evidence="16 17" key="2">
    <citation type="journal article" date="2019" name="G3 (Bethesda)">
        <title>Hybrid Assembly of the Genome of the Entomopathogenic Nematode Steinernema carpocapsae Identifies the X-Chromosome.</title>
        <authorList>
            <person name="Serra L."/>
            <person name="Macchietto M."/>
            <person name="Macias-Munoz A."/>
            <person name="McGill C.J."/>
            <person name="Rodriguez I.M."/>
            <person name="Rodriguez B."/>
            <person name="Murad R."/>
            <person name="Mortazavi A."/>
        </authorList>
    </citation>
    <scope>NUCLEOTIDE SEQUENCE [LARGE SCALE GENOMIC DNA]</scope>
    <source>
        <strain evidence="16 17">ALL</strain>
    </source>
</reference>
<dbReference type="InterPro" id="IPR035892">
    <property type="entry name" value="C2_domain_sf"/>
</dbReference>
<dbReference type="Pfam" id="PF23445">
    <property type="entry name" value="WHD_SNRNP200"/>
    <property type="match status" value="1"/>
</dbReference>
<evidence type="ECO:0000256" key="1">
    <source>
        <dbReference type="ARBA" id="ARBA00010140"/>
    </source>
</evidence>
<dbReference type="InterPro" id="IPR036390">
    <property type="entry name" value="WH_DNA-bd_sf"/>
</dbReference>
<keyword evidence="17" id="KW-1185">Reference proteome</keyword>
<keyword evidence="10" id="KW-0508">mRNA splicing</keyword>
<dbReference type="GO" id="GO:0008380">
    <property type="term" value="P:RNA splicing"/>
    <property type="evidence" value="ECO:0007669"/>
    <property type="project" value="UniProtKB-KW"/>
</dbReference>
<dbReference type="InterPro" id="IPR001650">
    <property type="entry name" value="Helicase_C-like"/>
</dbReference>
<feature type="region of interest" description="Disordered" evidence="13">
    <location>
        <begin position="29"/>
        <end position="75"/>
    </location>
</feature>
<dbReference type="GO" id="GO:0005524">
    <property type="term" value="F:ATP binding"/>
    <property type="evidence" value="ECO:0007669"/>
    <property type="project" value="UniProtKB-KW"/>
</dbReference>
<feature type="region of interest" description="Disordered" evidence="13">
    <location>
        <begin position="198"/>
        <end position="243"/>
    </location>
</feature>
<feature type="domain" description="Helicase ATP-binding" evidence="14">
    <location>
        <begin position="460"/>
        <end position="643"/>
    </location>
</feature>
<dbReference type="GO" id="GO:0005681">
    <property type="term" value="C:spliceosomal complex"/>
    <property type="evidence" value="ECO:0007669"/>
    <property type="project" value="UniProtKB-KW"/>
</dbReference>
<dbReference type="PANTHER" id="PTHR47961">
    <property type="entry name" value="DNA POLYMERASE THETA, PUTATIVE (AFU_ORTHOLOGUE AFUA_1G05260)-RELATED"/>
    <property type="match status" value="1"/>
</dbReference>
<evidence type="ECO:0000256" key="11">
    <source>
        <dbReference type="ARBA" id="ARBA00034541"/>
    </source>
</evidence>
<dbReference type="FunFam" id="3.40.50.300:FF:003287">
    <property type="entry name" value="U5 small nuclear ribonucleoprotein 200 kDa helicase"/>
    <property type="match status" value="1"/>
</dbReference>
<dbReference type="InterPro" id="IPR004179">
    <property type="entry name" value="Sec63-dom"/>
</dbReference>
<keyword evidence="3" id="KW-0507">mRNA processing</keyword>
<dbReference type="SMART" id="SM00490">
    <property type="entry name" value="HELICc"/>
    <property type="match status" value="1"/>
</dbReference>
<evidence type="ECO:0000256" key="5">
    <source>
        <dbReference type="ARBA" id="ARBA00022737"/>
    </source>
</evidence>
<dbReference type="Gene3D" id="1.10.10.10">
    <property type="entry name" value="Winged helix-like DNA-binding domain superfamily/Winged helix DNA-binding domain"/>
    <property type="match status" value="1"/>
</dbReference>
<feature type="compositionally biased region" description="Acidic residues" evidence="13">
    <location>
        <begin position="198"/>
        <end position="224"/>
    </location>
</feature>
<dbReference type="InterPro" id="IPR048863">
    <property type="entry name" value="BRR2_plug"/>
</dbReference>
<gene>
    <name evidence="16" type="ORF">L596_000086</name>
</gene>
<organism evidence="16 17">
    <name type="scientific">Steinernema carpocapsae</name>
    <name type="common">Entomopathogenic nematode</name>
    <dbReference type="NCBI Taxonomy" id="34508"/>
    <lineage>
        <taxon>Eukaryota</taxon>
        <taxon>Metazoa</taxon>
        <taxon>Ecdysozoa</taxon>
        <taxon>Nematoda</taxon>
        <taxon>Chromadorea</taxon>
        <taxon>Rhabditida</taxon>
        <taxon>Tylenchina</taxon>
        <taxon>Panagrolaimomorpha</taxon>
        <taxon>Strongyloidoidea</taxon>
        <taxon>Steinernematidae</taxon>
        <taxon>Steinernema</taxon>
    </lineage>
</organism>
<dbReference type="OrthoDB" id="5575at2759"/>
<dbReference type="SUPFAM" id="SSF46785">
    <property type="entry name" value="Winged helix' DNA-binding domain"/>
    <property type="match status" value="1"/>
</dbReference>
<evidence type="ECO:0000313" key="17">
    <source>
        <dbReference type="Proteomes" id="UP000298663"/>
    </source>
</evidence>
<dbReference type="GO" id="GO:0000712">
    <property type="term" value="P:resolution of meiotic recombination intermediates"/>
    <property type="evidence" value="ECO:0007669"/>
    <property type="project" value="TreeGrafter"/>
</dbReference>
<dbReference type="InterPro" id="IPR027417">
    <property type="entry name" value="P-loop_NTPase"/>
</dbReference>
<dbReference type="FunFam" id="1.10.10.10:FF:000024">
    <property type="entry name" value="U5 small nuclear ribonucleoprotein helicase"/>
    <property type="match status" value="1"/>
</dbReference>
<dbReference type="PROSITE" id="PS51192">
    <property type="entry name" value="HELICASE_ATP_BIND_1"/>
    <property type="match status" value="2"/>
</dbReference>
<keyword evidence="5" id="KW-0677">Repeat</keyword>
<keyword evidence="4" id="KW-0747">Spliceosome</keyword>
<reference evidence="16 17" key="1">
    <citation type="journal article" date="2015" name="Genome Biol.">
        <title>Comparative genomics of Steinernema reveals deeply conserved gene regulatory networks.</title>
        <authorList>
            <person name="Dillman A.R."/>
            <person name="Macchietto M."/>
            <person name="Porter C.F."/>
            <person name="Rogers A."/>
            <person name="Williams B."/>
            <person name="Antoshechkin I."/>
            <person name="Lee M.M."/>
            <person name="Goodwin Z."/>
            <person name="Lu X."/>
            <person name="Lewis E.E."/>
            <person name="Goodrich-Blair H."/>
            <person name="Stock S.P."/>
            <person name="Adams B.J."/>
            <person name="Sternberg P.W."/>
            <person name="Mortazavi A."/>
        </authorList>
    </citation>
    <scope>NUCLEOTIDE SEQUENCE [LARGE SCALE GENOMIC DNA]</scope>
    <source>
        <strain evidence="16 17">ALL</strain>
    </source>
</reference>
<dbReference type="Pfam" id="PF21188">
    <property type="entry name" value="BRR2_plug"/>
    <property type="match status" value="1"/>
</dbReference>
<comment type="similarity">
    <text evidence="1">Belongs to the helicase family. SKI2 subfamily.</text>
</comment>
<comment type="catalytic activity">
    <reaction evidence="12">
        <text>ATP + H2O = ADP + phosphate + H(+)</text>
        <dbReference type="Rhea" id="RHEA:13065"/>
        <dbReference type="ChEBI" id="CHEBI:15377"/>
        <dbReference type="ChEBI" id="CHEBI:15378"/>
        <dbReference type="ChEBI" id="CHEBI:30616"/>
        <dbReference type="ChEBI" id="CHEBI:43474"/>
        <dbReference type="ChEBI" id="CHEBI:456216"/>
        <dbReference type="EC" id="3.6.4.13"/>
    </reaction>
</comment>
<dbReference type="SUPFAM" id="SSF52540">
    <property type="entry name" value="P-loop containing nucleoside triphosphate hydrolases"/>
    <property type="match status" value="3"/>
</dbReference>
<dbReference type="FunFam" id="1.10.3380.10:FF:000001">
    <property type="entry name" value="U5 small nuclear ribonucleoprotein helicase"/>
    <property type="match status" value="1"/>
</dbReference>
<keyword evidence="7" id="KW-0378">Hydrolase</keyword>
<sequence length="1385" mass="157439">MADEVARVQQYEYRQNSNLVLSVDYNYTDRRGRDEPTGEVLPLSKNMLGSTKMGDKYQRTKAPKVDKKKKKKSEANVDLDTATLTSGDVTGSYKPRTQETRQTYDVILSLLKDQLGEQSDEIIHGAGDEVLEVLKSETLKESLKKGQIESLLGKMADEKFSLLINLAKKITDFIPAEEALEQEGDGDIEDGVNVQFDEEEDDADDDEGVAADPAEDNSDVEENEGLQADGSDQKMDEEQSEVRAKDIDAHWIQRRLAQVHTDPLVAQRKVDEILAALSKDCDDRACENELCSIVGFDLFDLVKLLRKYRKMIYYCTMLKRTQDEERAEIEAEMKANPELHYILAEMEEGGLAEQKLKAAKRNLNAATEDHNWMQNRQVLDLDSLAFSQGSHLMSNRRCDLPEGSYRKQKKSYEIVAIPAPKQKPLADNEKLIPISKLPEYARPAFKGFASLNRIQSNLCEAALKSDENLLLCAPTGAGKTNVALLTILHEVSKHLNEDGSVRKDAFKCIYVAPMRSLVQEMVGSFRKRLEPYGLEVGEMTGDQQMNKAQFMATQIIVCTPEKYDVVTRKGGERAYNQLVKLIIIDEIHLLHDDRGPVLEAIVVRTHNQVEQTGDPCRLVGLSATLPNYKDVKKFLKVDDKHMFVFDNSYRPVPLKQEYIGVTEKKALKRFQAMNEVVYDKVMENAGKNQVLVFTHSRKETARTAKSIRDACLENDTLSYFLKEGSASTEILRSMAEQTKNLDLKDLLPYGFAIHHAGMNRVDRTLVEDLFADKHVQVLVSTATLAWGVNLPAHTVIIKGTQIYNPEKGCWTELSSLDVMQMLGRAGRPQYDSEGQGILITHHSELQYYLSLMNIQLPCESQMIAKLPDLLNAEIVLGTIANVAEACHWIKQTFLYVRMRRNPQLYGIQFDENKMEILLDQRVADLVHTACLQLDKGNLIKYDKQSGLIQATELGRIASHFYCTFESMQTYNQLLKPTATEIDLFRIFSMSSEFKFIGVRNEEKVEMQKIAEHVPVPIKESLDEPSAKVNVLLQSYISQLKLDGFALESDMVFISQSAGRLFRAIFEIVLWRGWAGLALKVLALSKMVNVRQWQSLNPLHQFDKIPTEVVRSIDKKNLPFDRLYDLDEQQLGELIRLPKMGKPLYKFIRQLPKVDLHSLVQPITRSTLRLELTITPDFVWNSKYHGNAEGFWIFVKDVDGEVILHHEYFLLKEKFCKEEHTVKMCVPMFDPIPVMYQVHVVSDRWLGCETVLPVSFRHLMLPDKYAPPTDLLDLQPLLLTAFSKERFQAVFKEQQIKEFNPIQTQVFRTLYETNENVLLGAPCGSGKLVCAEFAILRCLENHPEAKCVYVTPVDSLASSVASRWQKILGKILDVTVVKLTEKRPSI</sequence>
<dbReference type="EC" id="3.6.4.13" evidence="2"/>
<dbReference type="GO" id="GO:0006397">
    <property type="term" value="P:mRNA processing"/>
    <property type="evidence" value="ECO:0007669"/>
    <property type="project" value="UniProtKB-KW"/>
</dbReference>
<evidence type="ECO:0000256" key="2">
    <source>
        <dbReference type="ARBA" id="ARBA00012552"/>
    </source>
</evidence>
<dbReference type="InterPro" id="IPR057842">
    <property type="entry name" value="WH_MER3"/>
</dbReference>
<dbReference type="FunFam" id="3.40.50.300:FF:000062">
    <property type="entry name" value="U5 small nuclear ribonucleoprotein helicase"/>
    <property type="match status" value="1"/>
</dbReference>
<keyword evidence="9" id="KW-0067">ATP-binding</keyword>
<dbReference type="SMART" id="SM00973">
    <property type="entry name" value="Sec63"/>
    <property type="match status" value="1"/>
</dbReference>
<protein>
    <recommendedName>
        <fullName evidence="11">U5 small nuclear ribonucleoprotein 200 kDa helicase</fullName>
        <ecNumber evidence="2">3.6.4.13</ecNumber>
    </recommendedName>
</protein>
<dbReference type="STRING" id="34508.A0A4U8UGY0"/>
<dbReference type="InterPro" id="IPR014756">
    <property type="entry name" value="Ig_E-set"/>
</dbReference>
<feature type="compositionally biased region" description="Basic residues" evidence="13">
    <location>
        <begin position="59"/>
        <end position="72"/>
    </location>
</feature>
<dbReference type="Pfam" id="PF00270">
    <property type="entry name" value="DEAD"/>
    <property type="match status" value="2"/>
</dbReference>
<evidence type="ECO:0000259" key="15">
    <source>
        <dbReference type="PROSITE" id="PS51194"/>
    </source>
</evidence>